<dbReference type="SUPFAM" id="SSF52058">
    <property type="entry name" value="L domain-like"/>
    <property type="match status" value="1"/>
</dbReference>
<dbReference type="Gene3D" id="3.80.10.10">
    <property type="entry name" value="Ribonuclease Inhibitor"/>
    <property type="match status" value="1"/>
</dbReference>
<reference evidence="3 4" key="1">
    <citation type="journal article" date="2015" name="Environ. Microbiol.">
        <title>Metagenome sequence of Elaphomyces granulatus from sporocarp tissue reveals Ascomycota ectomycorrhizal fingerprints of genome expansion and a Proteobacteria-rich microbiome.</title>
        <authorList>
            <person name="Quandt C.A."/>
            <person name="Kohler A."/>
            <person name="Hesse C.N."/>
            <person name="Sharpton T.J."/>
            <person name="Martin F."/>
            <person name="Spatafora J.W."/>
        </authorList>
    </citation>
    <scope>NUCLEOTIDE SEQUENCE [LARGE SCALE GENOMIC DNA]</scope>
    <source>
        <strain evidence="3 4">OSC145934</strain>
    </source>
</reference>
<evidence type="ECO:0000313" key="3">
    <source>
        <dbReference type="EMBL" id="OXV06481.1"/>
    </source>
</evidence>
<evidence type="ECO:0000256" key="1">
    <source>
        <dbReference type="ARBA" id="ARBA00022614"/>
    </source>
</evidence>
<gene>
    <name evidence="3" type="ORF">Egran_05750</name>
</gene>
<keyword evidence="4" id="KW-1185">Reference proteome</keyword>
<accession>A0A232LQP1</accession>
<dbReference type="PANTHER" id="PTHR45617">
    <property type="entry name" value="LEUCINE RICH REPEAT FAMILY PROTEIN"/>
    <property type="match status" value="1"/>
</dbReference>
<dbReference type="PANTHER" id="PTHR45617:SF174">
    <property type="entry name" value="CHAOPTIN-LIKE PROTEIN"/>
    <property type="match status" value="1"/>
</dbReference>
<keyword evidence="1" id="KW-0433">Leucine-rich repeat</keyword>
<keyword evidence="2" id="KW-0677">Repeat</keyword>
<name>A0A232LQP1_9EURO</name>
<organism evidence="3 4">
    <name type="scientific">Elaphomyces granulatus</name>
    <dbReference type="NCBI Taxonomy" id="519963"/>
    <lineage>
        <taxon>Eukaryota</taxon>
        <taxon>Fungi</taxon>
        <taxon>Dikarya</taxon>
        <taxon>Ascomycota</taxon>
        <taxon>Pezizomycotina</taxon>
        <taxon>Eurotiomycetes</taxon>
        <taxon>Eurotiomycetidae</taxon>
        <taxon>Eurotiales</taxon>
        <taxon>Elaphomycetaceae</taxon>
        <taxon>Elaphomyces</taxon>
    </lineage>
</organism>
<proteinExistence type="predicted"/>
<dbReference type="Proteomes" id="UP000243515">
    <property type="component" value="Unassembled WGS sequence"/>
</dbReference>
<dbReference type="OrthoDB" id="5273213at2759"/>
<dbReference type="InterPro" id="IPR032675">
    <property type="entry name" value="LRR_dom_sf"/>
</dbReference>
<sequence length="364" mass="41320">MNQISTISVPLSNSIRSLTLEHNEIVALSSIRELISLPILEYLSLRGNNISSVFLNCEDKDETPFQFSPTLSSLDMAYNSITSWSFINALPNILPGLLSLRISNNPLYDQPVALSKTTNIPEKPMTVDEAFMLTLARLASINTLNYSKISKQDRTNGELYYLSLIGKELSASPQSEETHIIPNHPRYKELCDKYGEPTIKRSTDEGKSGTINPRSVAGRLVMFTFYLSPTSDCVEGLEIKKEHKYGIPKTLDIYRIKALVSRLFGLLPLTFKLIWETEEWDPEEQVHLFGDEWDSSGDEETKNAKATRKTDCFENNPGNPQKIMIRDGGNKFIKREVELVDSTRQVGFWFDNFKEARIRVEPIV</sequence>
<evidence type="ECO:0000256" key="2">
    <source>
        <dbReference type="ARBA" id="ARBA00022737"/>
    </source>
</evidence>
<dbReference type="EMBL" id="NPHW01005704">
    <property type="protein sequence ID" value="OXV06481.1"/>
    <property type="molecule type" value="Genomic_DNA"/>
</dbReference>
<protein>
    <submittedName>
        <fullName evidence="3">Uncharacterized protein</fullName>
    </submittedName>
</protein>
<dbReference type="AlphaFoldDB" id="A0A232LQP1"/>
<evidence type="ECO:0000313" key="4">
    <source>
        <dbReference type="Proteomes" id="UP000243515"/>
    </source>
</evidence>
<comment type="caution">
    <text evidence="3">The sequence shown here is derived from an EMBL/GenBank/DDBJ whole genome shotgun (WGS) entry which is preliminary data.</text>
</comment>